<dbReference type="AlphaFoldDB" id="A0A1H0S2Z3"/>
<comment type="subcellular location">
    <subcellularLocation>
        <location evidence="2">Cytoplasm</location>
    </subcellularLocation>
</comment>
<feature type="domain" description="UspA" evidence="3">
    <location>
        <begin position="3"/>
        <end position="148"/>
    </location>
</feature>
<accession>A0A1H0S2Z3</accession>
<dbReference type="EMBL" id="FNJL01000011">
    <property type="protein sequence ID" value="SDP36027.1"/>
    <property type="molecule type" value="Genomic_DNA"/>
</dbReference>
<name>A0A1H0S2Z3_9BURK</name>
<protein>
    <recommendedName>
        <fullName evidence="2">Universal stress protein</fullName>
    </recommendedName>
</protein>
<dbReference type="PRINTS" id="PR01438">
    <property type="entry name" value="UNVRSLSTRESS"/>
</dbReference>
<dbReference type="InterPro" id="IPR014729">
    <property type="entry name" value="Rossmann-like_a/b/a_fold"/>
</dbReference>
<keyword evidence="2" id="KW-0963">Cytoplasm</keyword>
<evidence type="ECO:0000313" key="5">
    <source>
        <dbReference type="Proteomes" id="UP000199317"/>
    </source>
</evidence>
<dbReference type="Proteomes" id="UP000199317">
    <property type="component" value="Unassembled WGS sequence"/>
</dbReference>
<comment type="similarity">
    <text evidence="1 2">Belongs to the universal stress protein A family.</text>
</comment>
<dbReference type="CDD" id="cd00293">
    <property type="entry name" value="USP-like"/>
    <property type="match status" value="1"/>
</dbReference>
<evidence type="ECO:0000256" key="1">
    <source>
        <dbReference type="ARBA" id="ARBA00008791"/>
    </source>
</evidence>
<dbReference type="Pfam" id="PF00582">
    <property type="entry name" value="Usp"/>
    <property type="match status" value="1"/>
</dbReference>
<dbReference type="SUPFAM" id="SSF52402">
    <property type="entry name" value="Adenine nucleotide alpha hydrolases-like"/>
    <property type="match status" value="1"/>
</dbReference>
<reference evidence="5" key="1">
    <citation type="submission" date="2016-10" db="EMBL/GenBank/DDBJ databases">
        <authorList>
            <person name="Varghese N."/>
            <person name="Submissions S."/>
        </authorList>
    </citation>
    <scope>NUCLEOTIDE SEQUENCE [LARGE SCALE GENOMIC DNA]</scope>
    <source>
        <strain evidence="5">DSM 17101</strain>
    </source>
</reference>
<gene>
    <name evidence="4" type="ORF">SAMN04489708_11186</name>
</gene>
<dbReference type="PANTHER" id="PTHR46268">
    <property type="entry name" value="STRESS RESPONSE PROTEIN NHAX"/>
    <property type="match status" value="1"/>
</dbReference>
<proteinExistence type="inferred from homology"/>
<organism evidence="4 5">
    <name type="scientific">Paracidovorax cattleyae</name>
    <dbReference type="NCBI Taxonomy" id="80868"/>
    <lineage>
        <taxon>Bacteria</taxon>
        <taxon>Pseudomonadati</taxon>
        <taxon>Pseudomonadota</taxon>
        <taxon>Betaproteobacteria</taxon>
        <taxon>Burkholderiales</taxon>
        <taxon>Comamonadaceae</taxon>
        <taxon>Paracidovorax</taxon>
    </lineage>
</organism>
<evidence type="ECO:0000313" key="4">
    <source>
        <dbReference type="EMBL" id="SDP36027.1"/>
    </source>
</evidence>
<evidence type="ECO:0000259" key="3">
    <source>
        <dbReference type="Pfam" id="PF00582"/>
    </source>
</evidence>
<dbReference type="InterPro" id="IPR006016">
    <property type="entry name" value="UspA"/>
</dbReference>
<sequence>MSYRRILVATDGSDLSAKAVEHGLSLARLSGGRVVALKVVPRYPRSYFEGGSPVDAAEARRIESQWATNAQALVDGIRQLGDAQGVKVKPVVTKSDLVAEAIIAAATKHDCDLIVMASHGRKGIKRLLLGSETQHVLTHSRVPVLVLR</sequence>
<dbReference type="PIRSF" id="PIRSF006276">
    <property type="entry name" value="UspA"/>
    <property type="match status" value="1"/>
</dbReference>
<dbReference type="Gene3D" id="3.40.50.620">
    <property type="entry name" value="HUPs"/>
    <property type="match status" value="1"/>
</dbReference>
<dbReference type="GO" id="GO:0005737">
    <property type="term" value="C:cytoplasm"/>
    <property type="evidence" value="ECO:0007669"/>
    <property type="project" value="UniProtKB-SubCell"/>
</dbReference>
<dbReference type="InterPro" id="IPR006015">
    <property type="entry name" value="Universal_stress_UspA"/>
</dbReference>
<dbReference type="PANTHER" id="PTHR46268:SF15">
    <property type="entry name" value="UNIVERSAL STRESS PROTEIN HP_0031"/>
    <property type="match status" value="1"/>
</dbReference>
<keyword evidence="5" id="KW-1185">Reference proteome</keyword>
<dbReference type="OrthoDB" id="5295044at2"/>
<dbReference type="RefSeq" id="WP_092834535.1">
    <property type="nucleotide sequence ID" value="NZ_CP028290.1"/>
</dbReference>
<evidence type="ECO:0000256" key="2">
    <source>
        <dbReference type="PIRNR" id="PIRNR006276"/>
    </source>
</evidence>